<proteinExistence type="predicted"/>
<dbReference type="Pfam" id="PF13646">
    <property type="entry name" value="HEAT_2"/>
    <property type="match status" value="2"/>
</dbReference>
<sequence length="334" mass="36171">MTFETKGPATLPNACVWRPDLSFAPAPLCPAGGAPEVEAFPELDATARDEALQCIGRLQDDRLHVRQTTAMQLAGLGPGVIPLLEPVLRGGCCLHEIDAALETLKRLRDARSIPITAALLASPSEDIRLAALKTLRWLTDDPDTFLPELSDPYWRIRREALFALLELRCDGLMRVIEAMLRDGHAAVRAAAANGPGIIRDESAIPALIELLDDPAKPVREMAAWSLGRFERRMVGEHAADLALHPASRRDVALACRTLCICRDPAAADAVILAAEHADSETQVKAVKALVGMAGPEHMPFLKSMLQSDAETVRQAAAWAISLRTLRGASRRTAE</sequence>
<gene>
    <name evidence="2" type="ORF">DQK91_11395</name>
</gene>
<dbReference type="SMART" id="SM00567">
    <property type="entry name" value="EZ_HEAT"/>
    <property type="match status" value="5"/>
</dbReference>
<comment type="function">
    <text evidence="1">Catalyzes the hydroxylation of the N(6)-(4-aminobutyl)-L-lysine intermediate produced by deoxyhypusine synthase/DHPS on a critical lysine of the eukaryotic translation initiation factor 5A/eIF-5A. This is the second step of the post-translational modification of that lysine into an unusual amino acid residue named hypusine. Hypusination is unique to mature eIF-5A factor and is essential for its function.</text>
</comment>
<evidence type="ECO:0000313" key="3">
    <source>
        <dbReference type="Proteomes" id="UP000434052"/>
    </source>
</evidence>
<dbReference type="GO" id="GO:0016491">
    <property type="term" value="F:oxidoreductase activity"/>
    <property type="evidence" value="ECO:0007669"/>
    <property type="project" value="TreeGrafter"/>
</dbReference>
<dbReference type="PROSITE" id="PS50077">
    <property type="entry name" value="HEAT_REPEAT"/>
    <property type="match status" value="1"/>
</dbReference>
<dbReference type="InterPro" id="IPR016024">
    <property type="entry name" value="ARM-type_fold"/>
</dbReference>
<evidence type="ECO:0008006" key="4">
    <source>
        <dbReference type="Google" id="ProtNLM"/>
    </source>
</evidence>
<dbReference type="InterPro" id="IPR011989">
    <property type="entry name" value="ARM-like"/>
</dbReference>
<dbReference type="RefSeq" id="WP_144305476.1">
    <property type="nucleotide sequence ID" value="NZ_QMIF01000006.1"/>
</dbReference>
<dbReference type="Gene3D" id="1.25.10.10">
    <property type="entry name" value="Leucine-rich Repeat Variant"/>
    <property type="match status" value="3"/>
</dbReference>
<organism evidence="2 3">
    <name type="scientific">Oceanidesulfovibrio marinus</name>
    <dbReference type="NCBI Taxonomy" id="370038"/>
    <lineage>
        <taxon>Bacteria</taxon>
        <taxon>Pseudomonadati</taxon>
        <taxon>Thermodesulfobacteriota</taxon>
        <taxon>Desulfovibrionia</taxon>
        <taxon>Desulfovibrionales</taxon>
        <taxon>Desulfovibrionaceae</taxon>
        <taxon>Oceanidesulfovibrio</taxon>
    </lineage>
</organism>
<evidence type="ECO:0000313" key="2">
    <source>
        <dbReference type="EMBL" id="TVM33810.1"/>
    </source>
</evidence>
<reference evidence="2 3" key="1">
    <citation type="submission" date="2018-06" db="EMBL/GenBank/DDBJ databases">
        <title>Complete genome of Desulfovibrio marinus P48SEP.</title>
        <authorList>
            <person name="Crispim J.S."/>
            <person name="Vidigal P.M.P."/>
            <person name="Silva L.C.F."/>
            <person name="Araujo L.C."/>
            <person name="Laguardia C.N."/>
            <person name="Dias R.S."/>
            <person name="Sousa M.P."/>
            <person name="Paula S.O."/>
            <person name="Silva C."/>
        </authorList>
    </citation>
    <scope>NUCLEOTIDE SEQUENCE [LARGE SCALE GENOMIC DNA]</scope>
    <source>
        <strain evidence="2 3">P48SEP</strain>
    </source>
</reference>
<evidence type="ECO:0000256" key="1">
    <source>
        <dbReference type="ARBA" id="ARBA00045876"/>
    </source>
</evidence>
<dbReference type="OrthoDB" id="3661251at2"/>
<dbReference type="InterPro" id="IPR004155">
    <property type="entry name" value="PBS_lyase_HEAT"/>
</dbReference>
<dbReference type="Proteomes" id="UP000434052">
    <property type="component" value="Unassembled WGS sequence"/>
</dbReference>
<dbReference type="AlphaFoldDB" id="A0A6P1ZGB8"/>
<dbReference type="InterPro" id="IPR021133">
    <property type="entry name" value="HEAT_type_2"/>
</dbReference>
<dbReference type="SUPFAM" id="SSF48371">
    <property type="entry name" value="ARM repeat"/>
    <property type="match status" value="1"/>
</dbReference>
<dbReference type="PANTHER" id="PTHR12697:SF5">
    <property type="entry name" value="DEOXYHYPUSINE HYDROXYLASE"/>
    <property type="match status" value="1"/>
</dbReference>
<dbReference type="EMBL" id="QMIF01000006">
    <property type="protein sequence ID" value="TVM33810.1"/>
    <property type="molecule type" value="Genomic_DNA"/>
</dbReference>
<comment type="caution">
    <text evidence="2">The sequence shown here is derived from an EMBL/GenBank/DDBJ whole genome shotgun (WGS) entry which is preliminary data.</text>
</comment>
<accession>A0A6P1ZGB8</accession>
<protein>
    <recommendedName>
        <fullName evidence="4">HEAT repeat domain-containing protein</fullName>
    </recommendedName>
</protein>
<name>A0A6P1ZGB8_9BACT</name>
<dbReference type="PANTHER" id="PTHR12697">
    <property type="entry name" value="PBS LYASE HEAT-LIKE PROTEIN"/>
    <property type="match status" value="1"/>
</dbReference>